<evidence type="ECO:0000256" key="1">
    <source>
        <dbReference type="SAM" id="MobiDB-lite"/>
    </source>
</evidence>
<feature type="region of interest" description="Disordered" evidence="1">
    <location>
        <begin position="1"/>
        <end position="41"/>
    </location>
</feature>
<accession>A0A1E7FJG5</accession>
<proteinExistence type="predicted"/>
<protein>
    <submittedName>
        <fullName evidence="2">Uncharacterized protein</fullName>
    </submittedName>
</protein>
<organism evidence="2 3">
    <name type="scientific">Fragilariopsis cylindrus CCMP1102</name>
    <dbReference type="NCBI Taxonomy" id="635003"/>
    <lineage>
        <taxon>Eukaryota</taxon>
        <taxon>Sar</taxon>
        <taxon>Stramenopiles</taxon>
        <taxon>Ochrophyta</taxon>
        <taxon>Bacillariophyta</taxon>
        <taxon>Bacillariophyceae</taxon>
        <taxon>Bacillariophycidae</taxon>
        <taxon>Bacillariales</taxon>
        <taxon>Bacillariaceae</taxon>
        <taxon>Fragilariopsis</taxon>
    </lineage>
</organism>
<reference evidence="2 3" key="1">
    <citation type="submission" date="2016-09" db="EMBL/GenBank/DDBJ databases">
        <title>Extensive genetic diversity and differential bi-allelic expression allows diatom success in the polar Southern Ocean.</title>
        <authorList>
            <consortium name="DOE Joint Genome Institute"/>
            <person name="Mock T."/>
            <person name="Otillar R.P."/>
            <person name="Strauss J."/>
            <person name="Dupont C."/>
            <person name="Frickenhaus S."/>
            <person name="Maumus F."/>
            <person name="Mcmullan M."/>
            <person name="Sanges R."/>
            <person name="Schmutz J."/>
            <person name="Toseland A."/>
            <person name="Valas R."/>
            <person name="Veluchamy A."/>
            <person name="Ward B.J."/>
            <person name="Allen A."/>
            <person name="Barry K."/>
            <person name="Falciatore A."/>
            <person name="Ferrante M."/>
            <person name="Fortunato A.E."/>
            <person name="Gloeckner G."/>
            <person name="Gruber A."/>
            <person name="Hipkin R."/>
            <person name="Janech M."/>
            <person name="Kroth P."/>
            <person name="Leese F."/>
            <person name="Lindquist E."/>
            <person name="Lyon B.R."/>
            <person name="Martin J."/>
            <person name="Mayer C."/>
            <person name="Parker M."/>
            <person name="Quesneville H."/>
            <person name="Raymond J."/>
            <person name="Uhlig C."/>
            <person name="Valentin K.U."/>
            <person name="Worden A.Z."/>
            <person name="Armbrust E.V."/>
            <person name="Bowler C."/>
            <person name="Green B."/>
            <person name="Moulton V."/>
            <person name="Van Oosterhout C."/>
            <person name="Grigoriev I."/>
        </authorList>
    </citation>
    <scope>NUCLEOTIDE SEQUENCE [LARGE SCALE GENOMIC DNA]</scope>
    <source>
        <strain evidence="2 3">CCMP1102</strain>
    </source>
</reference>
<sequence>MISNDTDNDKDVEHMISNDTDNDKDVEHVSANTCDENGDGDEDIVMKLKFSELSIQTEQLFTDIMKEEKEEEEEETNSSSSSSSSRRRPNSRASLSLVGGDGASDRRRSSIISLRPSIMSKETAQKVIDVLLEVENADQEINCNECEDDGISLNKDEQEWDNLSLEQKINKLKCAAAGGGLVLLGIITTPTPFPTLPFIAAGFHVLANEFEQAKEAEEMLFEKVDIAKTAVIKKYEKFSCLPPSIPEPNLNMNKNSTEFVKSSNEFSNFNATIPPIKDDNEL</sequence>
<dbReference type="Pfam" id="PF09656">
    <property type="entry name" value="PGPGW"/>
    <property type="match status" value="1"/>
</dbReference>
<evidence type="ECO:0000313" key="2">
    <source>
        <dbReference type="EMBL" id="OEU18320.1"/>
    </source>
</evidence>
<dbReference type="KEGG" id="fcy:FRACYDRAFT_236597"/>
<name>A0A1E7FJG5_9STRA</name>
<dbReference type="AlphaFoldDB" id="A0A1E7FJG5"/>
<evidence type="ECO:0000313" key="3">
    <source>
        <dbReference type="Proteomes" id="UP000095751"/>
    </source>
</evidence>
<dbReference type="InterPro" id="IPR019099">
    <property type="entry name" value="Uncharacterised_PGPGW_TM"/>
</dbReference>
<dbReference type="Proteomes" id="UP000095751">
    <property type="component" value="Unassembled WGS sequence"/>
</dbReference>
<gene>
    <name evidence="2" type="ORF">FRACYDRAFT_236597</name>
</gene>
<keyword evidence="3" id="KW-1185">Reference proteome</keyword>
<feature type="region of interest" description="Disordered" evidence="1">
    <location>
        <begin position="67"/>
        <end position="106"/>
    </location>
</feature>
<dbReference type="InParanoid" id="A0A1E7FJG5"/>
<dbReference type="EMBL" id="KV784356">
    <property type="protein sequence ID" value="OEU18320.1"/>
    <property type="molecule type" value="Genomic_DNA"/>
</dbReference>
<feature type="compositionally biased region" description="Basic and acidic residues" evidence="1">
    <location>
        <begin position="7"/>
        <end position="28"/>
    </location>
</feature>